<dbReference type="PANTHER" id="PTHR45080">
    <property type="entry name" value="CONTACTIN 5"/>
    <property type="match status" value="1"/>
</dbReference>
<feature type="domain" description="Ig-like" evidence="8">
    <location>
        <begin position="654"/>
        <end position="744"/>
    </location>
</feature>
<dbReference type="FunFam" id="2.60.40.10:FF:000345">
    <property type="entry name" value="Muscle M-line assembly protein unc-89"/>
    <property type="match status" value="5"/>
</dbReference>
<feature type="domain" description="Ig-like" evidence="8">
    <location>
        <begin position="1550"/>
        <end position="1640"/>
    </location>
</feature>
<name>A0AAN8EMD7_TRICO</name>
<evidence type="ECO:0000256" key="2">
    <source>
        <dbReference type="ARBA" id="ARBA00006692"/>
    </source>
</evidence>
<dbReference type="EMBL" id="WIXE01026165">
    <property type="protein sequence ID" value="KAK5964146.1"/>
    <property type="molecule type" value="Genomic_DNA"/>
</dbReference>
<dbReference type="InterPro" id="IPR013098">
    <property type="entry name" value="Ig_I-set"/>
</dbReference>
<sequence length="2487" mass="274696">DDGKDKVKPEIVSGLVPTTVKQGETATFTVKVKEPVKSVKWYKNGKEIPDAKAKDNGDGSYELTIPDAKKDDAADYKVVVSNDAGAVESAAALTVKQPQIEIVKGLEDTTVPQKQTGTLEIETSRPPKQVKWYKNGKEISPSDKAQPKKVADNKYQLVIPDAGKDDSADYKVVLTDDDGNTAESSCALTVKLPAGIEIVKGLQDTTVPHKQTGTLEIETSRPPKQVKWYKNGKEISPSDKAQPKKVADNKYQLVIPDAGKDDSADYKVVLTDDDGNTAESSCALTVKLPAGIEIVKGLQDTTVPHKQTGTLEIETSRPPKQIKWYKNGKEITPSDKAQPKKIADNKYQLVIPDATKEDTADYKVVLTDDDGNTAESSCALTVKLPAGIEIVKGLEDATVAKGQKVVLEVETSRPPKQVKWYKNGKELSPSDKPEMKKVVLTDDDDNTADSSCALTVRLPDKEPKIIKGLGDRTVPVGLPTIWEVETEGSPRTVKWYKNGKELAGAAAAQIKISKIDDNHYVLEIPKCAVGDTGEYKIEVENDAGKANSTGKLTVEPQLTFLKPLKDQEITEGENAEFQVETNAKPKVVKWYKNGQEIAPDAHFVISGDETKYQLVIKNATKEDAAEYKVVLTNSAGDADSSAKLTVKKAKPGVPKIIKGLEDQVVAKGASLVFEVKVDGEVDEVRWSKDATPITAGANAIIEKIDDKTYRLTIPKADLGDAGHYSVEAINETGKATSDAKGEVDEKPEIVKGLTDVEVSEGDDEVFKVEVSAPVRTVKWYKNGQEIKPSVHLEPKKIGPKKYELTINRAELDDGATYKVVLSNNAGECDSSAQLTVTKPNILKMLEGLKDIDVEEGQPITLKVKVEGTPKTVKWYKNGVEIAPTDAEMKESPETGEYSLVIPQSKKSDGGAYRITLANDRGEIYSGAVAHVKAAKAKELAVPANFLSPLQDTEVVEGETLTLKCVVAGEPFPSITWTKDGVELEKDERLTMRVALDGTATLRIRDARKSDFGQYRVTAKNDSGTETSSCQVTVKEKGEEPSKPRFIIPLSSCEAEIGEKKEFTVKVRGFPKPTLEWLLNEVPMKFDDRISVEYLEAGNYCLTIKDIRESDFGTIRCIATNELGKDQCQAEFGKLGPRAGREKDDDRYPPRFNVPLWDRRIPINDPLAIECHVDAKPVAEIEWFKDGVKLEASESVEIRNTSDGACRVRIAKFRQEDVVMEKEEVVEKNEYAPRFNPGLEDRTVNLGQSIHLTCTVDAIPKASIVWYKDGLPLRSGGRFNIVTAEDGTCSLEISEAVEGDEGAYRCVASNEHGTINTGCMVTVKVPKTEAKKEGEEPFFTKGLVDLWADRGGSFTLKCAVKGDPFPEIKWYRNGILVRSSPRTIIETSPDGSCTLTVKECTMSDEGIYRCEAENKHGKARTQATAHVQVSLGKGDMPKLEMGSAPRFIIPLQDQTVMIGGVIDLECKVTGEPMPQVKWSKDGGPIWEDSRYEWNIDEAKGVYHLRIKSATVHDEGTYRCVATNESGSATTKSFTRIDDGFSMQVPSKSIPPRFTIRLGDARAVEGQPLRLECKVEGSPLPELTWNKDGVQIHPSDRIQLSMEPDGTARLVIPQCCMDDEGIYRVIATNPSGTAHDKGNAIIKKAPRDRERSAERDQFDPNKVPKVVEPLENVKIPEKQGFRLRCKFSGEPKLSIKWFEDGERIFPYGRLKLTESLDGVCELIIESSIRQDAGGYRCVAENAYGAARTTCDVTVIRSPESEEKERKPITDFDATIKEGKAPGFTVPLTIRRAKKGADVTFECVPYGNPFPQIRWLKDGIEIVESSKIRIEASEDGTQRLHLSEVDFFSEGYYRCVATNEHGTASTKAELVIDGDRSLGAKIVPEEAKEPEECKPRIRRGLYNMSIHQGNVVEMIVCATGWPTPTVKWFKDGQELQNQGPDGDLVMFTDDRGIHHLVLLNVRPKDEGEYALEATNKLGSARTEGALSVIRPRQVDGYGPDDRGGMPFPPGFVRQLKNKHVFNRMPTIFDCLVVGHPAPTVEWLHNGKKVVPGGRVKIQSCGGGSHALIVLDSTVDDAGEYVAVAKNCHGSATSSAILDVTVPHLDNIKFNGEIDVTPYLTEEYGFKKINYASLPTPPDRGPFIKEVTGHYLTLSWIPTKRAPPRYPQVSYVIEIRELPEKEWTLLDYNIPEPVCKVRNLELGKSYQFRVRAENIYGISDPSPASPPSRLMAPPQPVLDKNKKVIPLLDPYAEKALDLAHAEQYACAPWFAPGVVEKRYCAENDTLTITLNVVGYPDPEIKWKFRGWDIDSKSPTSQYKVYTIGGTETTLMINAFTKDNVGQYQCFATNSYGEAQQNIMVDLAVRPNFIQPLFNRTFSDAQPVRLDVRVEGQPKPELKWMKEWRPIVESTRVKFVEDGPYLCSLIISDPMWRDSGIYTCIAVNDAGQATTSCSITVEADGDFNDVELPKKRAMVEARKIREIYEIAEEDET</sequence>
<dbReference type="SMART" id="SM00060">
    <property type="entry name" value="FN3"/>
    <property type="match status" value="1"/>
</dbReference>
<feature type="domain" description="Ig-like" evidence="8">
    <location>
        <begin position="9"/>
        <end position="94"/>
    </location>
</feature>
<dbReference type="PROSITE" id="PS50853">
    <property type="entry name" value="FN3"/>
    <property type="match status" value="1"/>
</dbReference>
<dbReference type="GO" id="GO:0040017">
    <property type="term" value="P:positive regulation of locomotion"/>
    <property type="evidence" value="ECO:0007669"/>
    <property type="project" value="UniProtKB-ARBA"/>
</dbReference>
<dbReference type="SMART" id="SM00408">
    <property type="entry name" value="IGc2"/>
    <property type="match status" value="20"/>
</dbReference>
<keyword evidence="5" id="KW-0677">Repeat</keyword>
<protein>
    <recommendedName>
        <fullName evidence="12">Immunoglobulin I-set domain protein</fullName>
    </recommendedName>
</protein>
<dbReference type="GO" id="GO:0060298">
    <property type="term" value="P:positive regulation of sarcomere organization"/>
    <property type="evidence" value="ECO:0007669"/>
    <property type="project" value="UniProtKB-ARBA"/>
</dbReference>
<dbReference type="SMART" id="SM00406">
    <property type="entry name" value="IGv"/>
    <property type="match status" value="3"/>
</dbReference>
<feature type="domain" description="Ig-like" evidence="8">
    <location>
        <begin position="1232"/>
        <end position="1321"/>
    </location>
</feature>
<feature type="domain" description="Ig-like" evidence="8">
    <location>
        <begin position="1336"/>
        <end position="1429"/>
    </location>
</feature>
<evidence type="ECO:0000256" key="1">
    <source>
        <dbReference type="ARBA" id="ARBA00004161"/>
    </source>
</evidence>
<feature type="domain" description="Ig-like" evidence="8">
    <location>
        <begin position="1444"/>
        <end position="1533"/>
    </location>
</feature>
<evidence type="ECO:0000313" key="10">
    <source>
        <dbReference type="EMBL" id="KAK5964146.1"/>
    </source>
</evidence>
<dbReference type="InterPro" id="IPR003961">
    <property type="entry name" value="FN3_dom"/>
</dbReference>
<dbReference type="SMART" id="SM00409">
    <property type="entry name" value="IG"/>
    <property type="match status" value="21"/>
</dbReference>
<dbReference type="FunFam" id="2.60.40.10:FF:000425">
    <property type="entry name" value="Myosin light chain kinase"/>
    <property type="match status" value="1"/>
</dbReference>
<keyword evidence="4" id="KW-0732">Signal</keyword>
<dbReference type="InterPro" id="IPR013783">
    <property type="entry name" value="Ig-like_fold"/>
</dbReference>
<dbReference type="FunFam" id="2.60.40.10:FF:001369">
    <property type="entry name" value="Muscle M-line assembly protein unc-89"/>
    <property type="match status" value="1"/>
</dbReference>
<dbReference type="InterPro" id="IPR003599">
    <property type="entry name" value="Ig_sub"/>
</dbReference>
<evidence type="ECO:0008006" key="12">
    <source>
        <dbReference type="Google" id="ProtNLM"/>
    </source>
</evidence>
<feature type="domain" description="Ig-like" evidence="8">
    <location>
        <begin position="2268"/>
        <end position="2357"/>
    </location>
</feature>
<dbReference type="SUPFAM" id="SSF48726">
    <property type="entry name" value="Immunoglobulin"/>
    <property type="match status" value="22"/>
</dbReference>
<dbReference type="SUPFAM" id="SSF49265">
    <property type="entry name" value="Fibronectin type III"/>
    <property type="match status" value="1"/>
</dbReference>
<evidence type="ECO:0000256" key="4">
    <source>
        <dbReference type="ARBA" id="ARBA00022729"/>
    </source>
</evidence>
<evidence type="ECO:0000259" key="8">
    <source>
        <dbReference type="PROSITE" id="PS50835"/>
    </source>
</evidence>
<evidence type="ECO:0000259" key="9">
    <source>
        <dbReference type="PROSITE" id="PS50853"/>
    </source>
</evidence>
<evidence type="ECO:0000256" key="7">
    <source>
        <dbReference type="ARBA" id="ARBA00023319"/>
    </source>
</evidence>
<feature type="domain" description="Ig-like" evidence="8">
    <location>
        <begin position="1662"/>
        <end position="1751"/>
    </location>
</feature>
<dbReference type="InterPro" id="IPR003598">
    <property type="entry name" value="Ig_sub2"/>
</dbReference>
<dbReference type="GO" id="GO:0019899">
    <property type="term" value="F:enzyme binding"/>
    <property type="evidence" value="ECO:0007669"/>
    <property type="project" value="UniProtKB-ARBA"/>
</dbReference>
<dbReference type="InterPro" id="IPR050958">
    <property type="entry name" value="Cell_Adh-Cytoskel_Orgn"/>
</dbReference>
<dbReference type="InterPro" id="IPR013106">
    <property type="entry name" value="Ig_V-set"/>
</dbReference>
<keyword evidence="3" id="KW-0963">Cytoplasm</keyword>
<feature type="domain" description="Ig-like" evidence="8">
    <location>
        <begin position="193"/>
        <end position="285"/>
    </location>
</feature>
<dbReference type="CDD" id="cd00063">
    <property type="entry name" value="FN3"/>
    <property type="match status" value="1"/>
</dbReference>
<accession>A0AAN8EMD7</accession>
<dbReference type="FunFam" id="2.60.40.10:FF:000080">
    <property type="entry name" value="Myosin light chain kinase, smooth muscle"/>
    <property type="match status" value="1"/>
</dbReference>
<dbReference type="Pfam" id="PF07679">
    <property type="entry name" value="I-set"/>
    <property type="match status" value="22"/>
</dbReference>
<feature type="domain" description="Ig-like" evidence="8">
    <location>
        <begin position="747"/>
        <end position="835"/>
    </location>
</feature>
<dbReference type="PANTHER" id="PTHR45080:SF8">
    <property type="entry name" value="IG-LIKE DOMAIN-CONTAINING PROTEIN"/>
    <property type="match status" value="1"/>
</dbReference>
<dbReference type="InterPro" id="IPR036179">
    <property type="entry name" value="Ig-like_dom_sf"/>
</dbReference>
<organism evidence="10 11">
    <name type="scientific">Trichostrongylus colubriformis</name>
    <name type="common">Black scour worm</name>
    <dbReference type="NCBI Taxonomy" id="6319"/>
    <lineage>
        <taxon>Eukaryota</taxon>
        <taxon>Metazoa</taxon>
        <taxon>Ecdysozoa</taxon>
        <taxon>Nematoda</taxon>
        <taxon>Chromadorea</taxon>
        <taxon>Rhabditida</taxon>
        <taxon>Rhabditina</taxon>
        <taxon>Rhabditomorpha</taxon>
        <taxon>Strongyloidea</taxon>
        <taxon>Trichostrongylidae</taxon>
        <taxon>Trichostrongylus</taxon>
    </lineage>
</organism>
<evidence type="ECO:0000256" key="3">
    <source>
        <dbReference type="ARBA" id="ARBA00022490"/>
    </source>
</evidence>
<dbReference type="FunFam" id="2.60.40.10:FF:000107">
    <property type="entry name" value="Myosin, light chain kinase a"/>
    <property type="match status" value="2"/>
</dbReference>
<evidence type="ECO:0000313" key="11">
    <source>
        <dbReference type="Proteomes" id="UP001331761"/>
    </source>
</evidence>
<feature type="domain" description="Ig-like" evidence="8">
    <location>
        <begin position="289"/>
        <end position="381"/>
    </location>
</feature>
<keyword evidence="7" id="KW-0393">Immunoglobulin domain</keyword>
<feature type="domain" description="Ig-like" evidence="8">
    <location>
        <begin position="2362"/>
        <end position="2451"/>
    </location>
</feature>
<dbReference type="InterPro" id="IPR007110">
    <property type="entry name" value="Ig-like_dom"/>
</dbReference>
<feature type="domain" description="Ig-like" evidence="8">
    <location>
        <begin position="839"/>
        <end position="929"/>
    </location>
</feature>
<comment type="similarity">
    <text evidence="2">Belongs to the protein kinase superfamily. CAMK Ser/Thr protein kinase family.</text>
</comment>
<reference evidence="10 11" key="1">
    <citation type="submission" date="2019-10" db="EMBL/GenBank/DDBJ databases">
        <title>Assembly and Annotation for the nematode Trichostrongylus colubriformis.</title>
        <authorList>
            <person name="Martin J."/>
        </authorList>
    </citation>
    <scope>NUCLEOTIDE SEQUENCE [LARGE SCALE GENOMIC DNA]</scope>
    <source>
        <strain evidence="10">G859</strain>
        <tissue evidence="10">Whole worm</tissue>
    </source>
</reference>
<dbReference type="GO" id="GO:0045989">
    <property type="term" value="P:positive regulation of striated muscle contraction"/>
    <property type="evidence" value="ECO:0007669"/>
    <property type="project" value="UniProtKB-ARBA"/>
</dbReference>
<evidence type="ECO:0000256" key="6">
    <source>
        <dbReference type="ARBA" id="ARBA00023157"/>
    </source>
</evidence>
<dbReference type="Gene3D" id="2.60.40.10">
    <property type="entry name" value="Immunoglobulins"/>
    <property type="match status" value="24"/>
</dbReference>
<evidence type="ECO:0000256" key="5">
    <source>
        <dbReference type="ARBA" id="ARBA00022737"/>
    </source>
</evidence>
<dbReference type="Pfam" id="PF00041">
    <property type="entry name" value="fn3"/>
    <property type="match status" value="1"/>
</dbReference>
<dbReference type="GO" id="GO:0007156">
    <property type="term" value="P:homophilic cell adhesion via plasma membrane adhesion molecules"/>
    <property type="evidence" value="ECO:0007669"/>
    <property type="project" value="TreeGrafter"/>
</dbReference>
<dbReference type="PROSITE" id="PS50835">
    <property type="entry name" value="IG_LIKE"/>
    <property type="match status" value="21"/>
</dbReference>
<keyword evidence="11" id="KW-1185">Reference proteome</keyword>
<feature type="domain" description="Ig-like" evidence="8">
    <location>
        <begin position="1779"/>
        <end position="1868"/>
    </location>
</feature>
<dbReference type="FunFam" id="2.60.40.10:FF:000507">
    <property type="entry name" value="Muscle M-line assembly protein unc-89"/>
    <property type="match status" value="1"/>
</dbReference>
<feature type="domain" description="Ig-like" evidence="8">
    <location>
        <begin position="98"/>
        <end position="189"/>
    </location>
</feature>
<dbReference type="InterPro" id="IPR036116">
    <property type="entry name" value="FN3_sf"/>
</dbReference>
<feature type="non-terminal residue" evidence="10">
    <location>
        <position position="1"/>
    </location>
</feature>
<feature type="domain" description="Ig-like" evidence="8">
    <location>
        <begin position="2006"/>
        <end position="2097"/>
    </location>
</feature>
<feature type="domain" description="Fibronectin type-III" evidence="9">
    <location>
        <begin position="2134"/>
        <end position="2230"/>
    </location>
</feature>
<dbReference type="FunFam" id="2.60.40.10:FF:000032">
    <property type="entry name" value="palladin isoform X1"/>
    <property type="match status" value="4"/>
</dbReference>
<keyword evidence="6" id="KW-1015">Disulfide bond</keyword>
<feature type="domain" description="Ig-like" evidence="8">
    <location>
        <begin position="556"/>
        <end position="645"/>
    </location>
</feature>
<feature type="domain" description="Ig-like" evidence="8">
    <location>
        <begin position="1892"/>
        <end position="1984"/>
    </location>
</feature>
<proteinExistence type="inferred from homology"/>
<dbReference type="Proteomes" id="UP001331761">
    <property type="component" value="Unassembled WGS sequence"/>
</dbReference>
<comment type="subcellular location">
    <subcellularLocation>
        <location evidence="1">Cytoplasm</location>
        <location evidence="1">Myofibril</location>
        <location evidence="1">Sarcomere</location>
        <location evidence="1">A band</location>
    </subcellularLocation>
</comment>
<dbReference type="CDD" id="cd00096">
    <property type="entry name" value="Ig"/>
    <property type="match status" value="1"/>
</dbReference>
<feature type="domain" description="Ig-like" evidence="8">
    <location>
        <begin position="1043"/>
        <end position="1132"/>
    </location>
</feature>
<comment type="caution">
    <text evidence="10">The sequence shown here is derived from an EMBL/GenBank/DDBJ whole genome shotgun (WGS) entry which is preliminary data.</text>
</comment>
<feature type="domain" description="Ig-like" evidence="8">
    <location>
        <begin position="1149"/>
        <end position="1225"/>
    </location>
</feature>
<gene>
    <name evidence="10" type="ORF">GCK32_003464</name>
</gene>
<dbReference type="GO" id="GO:0005886">
    <property type="term" value="C:plasma membrane"/>
    <property type="evidence" value="ECO:0007669"/>
    <property type="project" value="TreeGrafter"/>
</dbReference>
<dbReference type="GO" id="GO:0031672">
    <property type="term" value="C:A band"/>
    <property type="evidence" value="ECO:0007669"/>
    <property type="project" value="UniProtKB-SubCell"/>
</dbReference>
<feature type="domain" description="Ig-like" evidence="8">
    <location>
        <begin position="942"/>
        <end position="1032"/>
    </location>
</feature>